<proteinExistence type="predicted"/>
<reference evidence="1" key="1">
    <citation type="submission" date="2020-03" db="EMBL/GenBank/DDBJ databases">
        <title>The deep terrestrial virosphere.</title>
        <authorList>
            <person name="Holmfeldt K."/>
            <person name="Nilsson E."/>
            <person name="Simone D."/>
            <person name="Lopez-Fernandez M."/>
            <person name="Wu X."/>
            <person name="de Brujin I."/>
            <person name="Lundin D."/>
            <person name="Andersson A."/>
            <person name="Bertilsson S."/>
            <person name="Dopson M."/>
        </authorList>
    </citation>
    <scope>NUCLEOTIDE SEQUENCE</scope>
    <source>
        <strain evidence="1">MM415A00329</strain>
    </source>
</reference>
<evidence type="ECO:0000313" key="1">
    <source>
        <dbReference type="EMBL" id="QJA82957.1"/>
    </source>
</evidence>
<dbReference type="AlphaFoldDB" id="A0A6M3KLS7"/>
<organism evidence="1">
    <name type="scientific">viral metagenome</name>
    <dbReference type="NCBI Taxonomy" id="1070528"/>
    <lineage>
        <taxon>unclassified sequences</taxon>
        <taxon>metagenomes</taxon>
        <taxon>organismal metagenomes</taxon>
    </lineage>
</organism>
<gene>
    <name evidence="1" type="ORF">MM415A00329_0011</name>
</gene>
<sequence>MQYGETPYLLSHLDNVKRFMKKSTAETEDDALLNAFLLQATSRIEQFLNRNIRYRSYSSELIDGSGTNTLFLKNPPIDTGATLAIYEDSNREFGAATEVSSDDYAVHAGSGYVKKDGGLLWTTGNLNHKATYSGGFQNFVIISGVNDTIEWNNGDADFYVNITAGTYTGADLVTAIQTAMDLEDDSLTVTVSYNELIGKFRFVAASGTFILKLFNGTYSYRTMGYTLGYDPAVDQSTLNAFNWGSWNHDTGTVTAIASGSAAIISLDQRCGIIEVENTTKAENNLHVSFDGGDTFTTIYALTGRYSFPFRCTSIKIYADISGATYEVSYTYESGSLTWVSDVPVFGIPKLIELACHQLVQMYWEYSGRSAHRRLGYKSISTDMGATISFDEEIEDRILGSINSFKRILI</sequence>
<accession>A0A6M3KLS7</accession>
<name>A0A6M3KLS7_9ZZZZ</name>
<protein>
    <submittedName>
        <fullName evidence="1">Uncharacterized protein</fullName>
    </submittedName>
</protein>
<dbReference type="EMBL" id="MT142500">
    <property type="protein sequence ID" value="QJA82957.1"/>
    <property type="molecule type" value="Genomic_DNA"/>
</dbReference>